<dbReference type="Proteomes" id="UP000031549">
    <property type="component" value="Unassembled WGS sequence"/>
</dbReference>
<protein>
    <submittedName>
        <fullName evidence="1">Uncharacterized protein</fullName>
    </submittedName>
</protein>
<accession>A0A846H3F8</accession>
<name>A0A846H3F8_9CYAN</name>
<reference evidence="1 2" key="1">
    <citation type="journal article" date="2015" name="Genome Announc.">
        <title>Draft Genome Sequence of Cyanobacterium Hassallia byssoidea Strain VB512170, Isolated from Monuments in India.</title>
        <authorList>
            <person name="Singh D."/>
            <person name="Chandrababunaidu M.M."/>
            <person name="Panda A."/>
            <person name="Sen D."/>
            <person name="Bhattacharyya S."/>
            <person name="Adhikary S.P."/>
            <person name="Tripathy S."/>
        </authorList>
    </citation>
    <scope>NUCLEOTIDE SEQUENCE [LARGE SCALE GENOMIC DNA]</scope>
    <source>
        <strain evidence="1 2">VB512170</strain>
    </source>
</reference>
<comment type="caution">
    <text evidence="1">The sequence shown here is derived from an EMBL/GenBank/DDBJ whole genome shotgun (WGS) entry which is preliminary data.</text>
</comment>
<organism evidence="1 2">
    <name type="scientific">Hassallia byssoidea VB512170</name>
    <dbReference type="NCBI Taxonomy" id="1304833"/>
    <lineage>
        <taxon>Bacteria</taxon>
        <taxon>Bacillati</taxon>
        <taxon>Cyanobacteriota</taxon>
        <taxon>Cyanophyceae</taxon>
        <taxon>Nostocales</taxon>
        <taxon>Tolypothrichaceae</taxon>
        <taxon>Hassallia</taxon>
    </lineage>
</organism>
<dbReference type="AlphaFoldDB" id="A0A846H3F8"/>
<gene>
    <name evidence="1" type="ORF">PI95_000765</name>
</gene>
<sequence>MVIENWELGIGNRELGIGNRFGFIPITHSLFPIPPFPHYPLPIPQH</sequence>
<keyword evidence="2" id="KW-1185">Reference proteome</keyword>
<dbReference type="EMBL" id="JTCM02000001">
    <property type="protein sequence ID" value="NEU71144.1"/>
    <property type="molecule type" value="Genomic_DNA"/>
</dbReference>
<proteinExistence type="predicted"/>
<evidence type="ECO:0000313" key="2">
    <source>
        <dbReference type="Proteomes" id="UP000031549"/>
    </source>
</evidence>
<dbReference type="RefSeq" id="WP_163518474.1">
    <property type="nucleotide sequence ID" value="NZ_JTCM02000001.1"/>
</dbReference>
<evidence type="ECO:0000313" key="1">
    <source>
        <dbReference type="EMBL" id="NEU71144.1"/>
    </source>
</evidence>